<evidence type="ECO:0000313" key="9">
    <source>
        <dbReference type="EMBL" id="CEJ05970.1"/>
    </source>
</evidence>
<dbReference type="SUPFAM" id="SSF52833">
    <property type="entry name" value="Thioredoxin-like"/>
    <property type="match status" value="1"/>
</dbReference>
<evidence type="ECO:0000256" key="5">
    <source>
        <dbReference type="ARBA" id="ARBA00023014"/>
    </source>
</evidence>
<dbReference type="PANTHER" id="PTHR43342">
    <property type="entry name" value="NADH-QUINONE OXIDOREDUCTASE, E SUBUNIT"/>
    <property type="match status" value="1"/>
</dbReference>
<dbReference type="EMBL" id="LR746496">
    <property type="protein sequence ID" value="CAA7602515.1"/>
    <property type="molecule type" value="Genomic_DNA"/>
</dbReference>
<keyword evidence="10" id="KW-1185">Reference proteome</keyword>
<dbReference type="Proteomes" id="UP001071230">
    <property type="component" value="Unassembled WGS sequence"/>
</dbReference>
<dbReference type="InterPro" id="IPR042128">
    <property type="entry name" value="NuoE_dom"/>
</dbReference>
<dbReference type="PANTHER" id="PTHR43342:SF2">
    <property type="entry name" value="POTENTIAL NAD-REDUCING HYDROGENASE SUBUNIT"/>
    <property type="match status" value="1"/>
</dbReference>
<keyword evidence="3 7" id="KW-0479">Metal-binding</keyword>
<comment type="similarity">
    <text evidence="1">Belongs to the complex I 24 kDa subunit family.</text>
</comment>
<comment type="cofactor">
    <cofactor evidence="6">
        <name>[2Fe-2S] cluster</name>
        <dbReference type="ChEBI" id="CHEBI:190135"/>
    </cofactor>
</comment>
<evidence type="ECO:0000313" key="8">
    <source>
        <dbReference type="EMBL" id="CAA7602515.1"/>
    </source>
</evidence>
<evidence type="ECO:0000256" key="3">
    <source>
        <dbReference type="ARBA" id="ARBA00022723"/>
    </source>
</evidence>
<dbReference type="Pfam" id="PF01257">
    <property type="entry name" value="2Fe-2S_thioredx"/>
    <property type="match status" value="1"/>
</dbReference>
<evidence type="ECO:0000313" key="10">
    <source>
        <dbReference type="Proteomes" id="UP001071230"/>
    </source>
</evidence>
<reference evidence="8" key="2">
    <citation type="submission" date="2020-01" db="EMBL/GenBank/DDBJ databases">
        <authorList>
            <person name="Hornung B."/>
        </authorList>
    </citation>
    <scope>NUCLEOTIDE SEQUENCE</scope>
    <source>
        <strain evidence="8">PacBioINE</strain>
    </source>
</reference>
<proteinExistence type="inferred from homology"/>
<feature type="binding site" evidence="7">
    <location>
        <position position="102"/>
    </location>
    <ligand>
        <name>[2Fe-2S] cluster</name>
        <dbReference type="ChEBI" id="CHEBI:190135"/>
    </ligand>
</feature>
<reference evidence="9" key="1">
    <citation type="submission" date="2014-11" db="EMBL/GenBank/DDBJ databases">
        <authorList>
            <person name="Hornung B.V."/>
        </authorList>
    </citation>
    <scope>NUCLEOTIDE SEQUENCE</scope>
    <source>
        <strain evidence="9">INE</strain>
    </source>
</reference>
<evidence type="ECO:0000256" key="1">
    <source>
        <dbReference type="ARBA" id="ARBA00010643"/>
    </source>
</evidence>
<feature type="binding site" evidence="7">
    <location>
        <position position="138"/>
    </location>
    <ligand>
        <name>[2Fe-2S] cluster</name>
        <dbReference type="ChEBI" id="CHEBI:190135"/>
    </ligand>
</feature>
<feature type="binding site" evidence="7">
    <location>
        <position position="97"/>
    </location>
    <ligand>
        <name>[2Fe-2S] cluster</name>
        <dbReference type="ChEBI" id="CHEBI:190135"/>
    </ligand>
</feature>
<keyword evidence="2 7" id="KW-0001">2Fe-2S</keyword>
<dbReference type="InterPro" id="IPR036249">
    <property type="entry name" value="Thioredoxin-like_sf"/>
</dbReference>
<dbReference type="AlphaFoldDB" id="A0A8S0Y3W9"/>
<sequence length="173" mass="18984">MSQSEPGQMTQQAEIPDGGVNRQFALLDEFVASLPYKKENLIAILHRAQEIFGSLPEEVQMHIAYLLDIPAAKVYGVVSFYSFFTMKARGRHVVNVCTGTACFVRGAAKIQLEVEKQLGIKTGETTEDGLFTLESLRCVGACGLAPVLVIDGKVYGKVEVGQVKEILGEYREK</sequence>
<accession>A0A8S0Y3W9</accession>
<dbReference type="Gene3D" id="1.10.10.1590">
    <property type="entry name" value="NADH-quinone oxidoreductase subunit E"/>
    <property type="match status" value="1"/>
</dbReference>
<dbReference type="EC" id="1.-.-.-" evidence="8"/>
<dbReference type="GO" id="GO:0016491">
    <property type="term" value="F:oxidoreductase activity"/>
    <property type="evidence" value="ECO:0007669"/>
    <property type="project" value="UniProtKB-KW"/>
</dbReference>
<dbReference type="CDD" id="cd03064">
    <property type="entry name" value="TRX_Fd_NuoE"/>
    <property type="match status" value="1"/>
</dbReference>
<evidence type="ECO:0000256" key="2">
    <source>
        <dbReference type="ARBA" id="ARBA00022714"/>
    </source>
</evidence>
<evidence type="ECO:0000256" key="6">
    <source>
        <dbReference type="ARBA" id="ARBA00034078"/>
    </source>
</evidence>
<dbReference type="PIRSF" id="PIRSF000216">
    <property type="entry name" value="NADH_DH_24kDa"/>
    <property type="match status" value="1"/>
</dbReference>
<keyword evidence="4 7" id="KW-0408">Iron</keyword>
<dbReference type="InterPro" id="IPR041921">
    <property type="entry name" value="NuoE_N"/>
</dbReference>
<dbReference type="InterPro" id="IPR028431">
    <property type="entry name" value="NADP_DH_HndA-like"/>
</dbReference>
<dbReference type="EMBL" id="CDGJ01000005">
    <property type="protein sequence ID" value="CEJ05970.1"/>
    <property type="molecule type" value="Genomic_DNA"/>
</dbReference>
<dbReference type="InterPro" id="IPR002023">
    <property type="entry name" value="NuoE-like"/>
</dbReference>
<dbReference type="GO" id="GO:0046872">
    <property type="term" value="F:metal ion binding"/>
    <property type="evidence" value="ECO:0007669"/>
    <property type="project" value="UniProtKB-KW"/>
</dbReference>
<dbReference type="GO" id="GO:0051537">
    <property type="term" value="F:2 iron, 2 sulfur cluster binding"/>
    <property type="evidence" value="ECO:0007669"/>
    <property type="project" value="UniProtKB-KW"/>
</dbReference>
<dbReference type="Proteomes" id="UP000836597">
    <property type="component" value="Chromosome"/>
</dbReference>
<evidence type="ECO:0000256" key="4">
    <source>
        <dbReference type="ARBA" id="ARBA00023004"/>
    </source>
</evidence>
<organism evidence="8">
    <name type="scientific">Acididesulfobacillus acetoxydans</name>
    <dbReference type="NCBI Taxonomy" id="1561005"/>
    <lineage>
        <taxon>Bacteria</taxon>
        <taxon>Bacillati</taxon>
        <taxon>Bacillota</taxon>
        <taxon>Clostridia</taxon>
        <taxon>Eubacteriales</taxon>
        <taxon>Peptococcaceae</taxon>
        <taxon>Acididesulfobacillus</taxon>
    </lineage>
</organism>
<keyword evidence="5 7" id="KW-0411">Iron-sulfur</keyword>
<dbReference type="Gene3D" id="3.40.30.10">
    <property type="entry name" value="Glutaredoxin"/>
    <property type="match status" value="1"/>
</dbReference>
<comment type="cofactor">
    <cofactor evidence="7">
        <name>[2Fe-2S] cluster</name>
        <dbReference type="ChEBI" id="CHEBI:190135"/>
    </cofactor>
    <text evidence="7">Binds 1 [2Fe-2S] cluster.</text>
</comment>
<protein>
    <submittedName>
        <fullName evidence="8">NADH-quinone oxidoreductase subunit E-like</fullName>
        <ecNumber evidence="8">1.-.-.-</ecNumber>
    </submittedName>
    <submittedName>
        <fullName evidence="9">NADP-reducing hydrogenase subunit HndA</fullName>
    </submittedName>
</protein>
<keyword evidence="8" id="KW-0560">Oxidoreductase</keyword>
<name>A0A8S0Y3W9_9FIRM</name>
<feature type="binding site" evidence="7">
    <location>
        <position position="142"/>
    </location>
    <ligand>
        <name>[2Fe-2S] cluster</name>
        <dbReference type="ChEBI" id="CHEBI:190135"/>
    </ligand>
</feature>
<dbReference type="KEGG" id="aacx:DEACI_3190"/>
<evidence type="ECO:0000256" key="7">
    <source>
        <dbReference type="PIRSR" id="PIRSR000216-1"/>
    </source>
</evidence>
<dbReference type="FunFam" id="3.40.30.10:FF:000015">
    <property type="entry name" value="NADH-quinone oxidoreductase subunit E"/>
    <property type="match status" value="1"/>
</dbReference>
<gene>
    <name evidence="9" type="ORF">DEACI_0390</name>
    <name evidence="8" type="ORF">DEACI_3190</name>
</gene>